<evidence type="ECO:0000313" key="2">
    <source>
        <dbReference type="EMBL" id="KAF0877792.1"/>
    </source>
</evidence>
<proteinExistence type="predicted"/>
<dbReference type="EMBL" id="VOAJ01004099">
    <property type="protein sequence ID" value="KAF0877792.1"/>
    <property type="molecule type" value="Genomic_DNA"/>
</dbReference>
<comment type="caution">
    <text evidence="2">The sequence shown here is derived from an EMBL/GenBank/DDBJ whole genome shotgun (WGS) entry which is preliminary data.</text>
</comment>
<feature type="compositionally biased region" description="Low complexity" evidence="1">
    <location>
        <begin position="85"/>
        <end position="98"/>
    </location>
</feature>
<evidence type="ECO:0000313" key="3">
    <source>
        <dbReference type="Proteomes" id="UP000475037"/>
    </source>
</evidence>
<dbReference type="AlphaFoldDB" id="A0A6G1AQK7"/>
<protein>
    <submittedName>
        <fullName evidence="2">LORF2 protein</fullName>
    </submittedName>
</protein>
<gene>
    <name evidence="2" type="ORF">FOF47_R18854</name>
</gene>
<reference evidence="2 3" key="1">
    <citation type="submission" date="2019-11" db="EMBL/GenBank/DDBJ databases">
        <authorList>
            <person name="Yang C."/>
            <person name="Li F."/>
        </authorList>
    </citation>
    <scope>NUCLEOTIDE SEQUENCE [LARGE SCALE GENOMIC DNA]</scope>
    <source>
        <strain evidence="2">KB4526</strain>
        <tissue evidence="2">Muscle</tissue>
    </source>
</reference>
<feature type="non-terminal residue" evidence="2">
    <location>
        <position position="132"/>
    </location>
</feature>
<feature type="region of interest" description="Disordered" evidence="1">
    <location>
        <begin position="74"/>
        <end position="99"/>
    </location>
</feature>
<feature type="non-terminal residue" evidence="2">
    <location>
        <position position="1"/>
    </location>
</feature>
<organism evidence="2 3">
    <name type="scientific">Crocuta crocuta</name>
    <name type="common">Spotted hyena</name>
    <dbReference type="NCBI Taxonomy" id="9678"/>
    <lineage>
        <taxon>Eukaryota</taxon>
        <taxon>Metazoa</taxon>
        <taxon>Chordata</taxon>
        <taxon>Craniata</taxon>
        <taxon>Vertebrata</taxon>
        <taxon>Euteleostomi</taxon>
        <taxon>Mammalia</taxon>
        <taxon>Eutheria</taxon>
        <taxon>Laurasiatheria</taxon>
        <taxon>Carnivora</taxon>
        <taxon>Feliformia</taxon>
        <taxon>Hyaenidae</taxon>
        <taxon>Crocuta</taxon>
    </lineage>
</organism>
<sequence>MAVKKKKKIVIHICNVKISKTIKHDQVELIPRMQRWFSFQKPLLVIQDINRLKKKIMITLIDAEKTLTKFNTYHEKNAQRNRNGTSSTQQRTSTKKPTAGILFNSKRLNTLSLRSGTREGFSFLPLLVNIML</sequence>
<accession>A0A6G1AQK7</accession>
<evidence type="ECO:0000256" key="1">
    <source>
        <dbReference type="SAM" id="MobiDB-lite"/>
    </source>
</evidence>
<dbReference type="Proteomes" id="UP000475037">
    <property type="component" value="Unassembled WGS sequence"/>
</dbReference>
<name>A0A6G1AQK7_CROCR</name>
<keyword evidence="3" id="KW-1185">Reference proteome</keyword>